<dbReference type="RefSeq" id="WP_080885616.1">
    <property type="nucleotide sequence ID" value="NZ_LT828648.1"/>
</dbReference>
<dbReference type="InterPro" id="IPR001789">
    <property type="entry name" value="Sig_transdc_resp-reg_receiver"/>
</dbReference>
<dbReference type="SMART" id="SM00448">
    <property type="entry name" value="REC"/>
    <property type="match status" value="1"/>
</dbReference>
<accession>A0A1W1I1Z2</accession>
<organism evidence="4 5">
    <name type="scientific">Nitrospira japonica</name>
    <dbReference type="NCBI Taxonomy" id="1325564"/>
    <lineage>
        <taxon>Bacteria</taxon>
        <taxon>Pseudomonadati</taxon>
        <taxon>Nitrospirota</taxon>
        <taxon>Nitrospiria</taxon>
        <taxon>Nitrospirales</taxon>
        <taxon>Nitrospiraceae</taxon>
        <taxon>Nitrospira</taxon>
    </lineage>
</organism>
<protein>
    <submittedName>
        <fullName evidence="4">Two component, sigma54 specific, transcriptional regulator, Fis family</fullName>
    </submittedName>
</protein>
<evidence type="ECO:0000256" key="2">
    <source>
        <dbReference type="PROSITE-ProRule" id="PRU00169"/>
    </source>
</evidence>
<proteinExistence type="predicted"/>
<evidence type="ECO:0000313" key="4">
    <source>
        <dbReference type="EMBL" id="SLM47015.1"/>
    </source>
</evidence>
<dbReference type="EMBL" id="LT828648">
    <property type="protein sequence ID" value="SLM47015.1"/>
    <property type="molecule type" value="Genomic_DNA"/>
</dbReference>
<feature type="domain" description="Response regulatory" evidence="3">
    <location>
        <begin position="3"/>
        <end position="117"/>
    </location>
</feature>
<keyword evidence="5" id="KW-1185">Reference proteome</keyword>
<name>A0A1W1I1Z2_9BACT</name>
<dbReference type="AlphaFoldDB" id="A0A1W1I1Z2"/>
<feature type="modified residue" description="4-aspartylphosphate" evidence="2">
    <location>
        <position position="52"/>
    </location>
</feature>
<dbReference type="KEGG" id="nja:NSJP_0843"/>
<dbReference type="PANTHER" id="PTHR44591">
    <property type="entry name" value="STRESS RESPONSE REGULATOR PROTEIN 1"/>
    <property type="match status" value="1"/>
</dbReference>
<dbReference type="PROSITE" id="PS50110">
    <property type="entry name" value="RESPONSE_REGULATORY"/>
    <property type="match status" value="1"/>
</dbReference>
<reference evidence="4 5" key="1">
    <citation type="submission" date="2017-03" db="EMBL/GenBank/DDBJ databases">
        <authorList>
            <person name="Afonso C.L."/>
            <person name="Miller P.J."/>
            <person name="Scott M.A."/>
            <person name="Spackman E."/>
            <person name="Goraichik I."/>
            <person name="Dimitrov K.M."/>
            <person name="Suarez D.L."/>
            <person name="Swayne D.E."/>
        </authorList>
    </citation>
    <scope>NUCLEOTIDE SEQUENCE [LARGE SCALE GENOMIC DNA]</scope>
    <source>
        <strain evidence="4">Genome sequencing of Nitrospira japonica strain NJ11</strain>
    </source>
</reference>
<dbReference type="OrthoDB" id="9802491at2"/>
<dbReference type="PANTHER" id="PTHR44591:SF3">
    <property type="entry name" value="RESPONSE REGULATORY DOMAIN-CONTAINING PROTEIN"/>
    <property type="match status" value="1"/>
</dbReference>
<dbReference type="Proteomes" id="UP000192042">
    <property type="component" value="Chromosome I"/>
</dbReference>
<dbReference type="Gene3D" id="3.40.50.2300">
    <property type="match status" value="1"/>
</dbReference>
<dbReference type="SUPFAM" id="SSF52172">
    <property type="entry name" value="CheY-like"/>
    <property type="match status" value="1"/>
</dbReference>
<dbReference type="InterPro" id="IPR050595">
    <property type="entry name" value="Bact_response_regulator"/>
</dbReference>
<evidence type="ECO:0000256" key="1">
    <source>
        <dbReference type="ARBA" id="ARBA00022553"/>
    </source>
</evidence>
<dbReference type="STRING" id="1325564.NSJP_0843"/>
<sequence>MTKILVIDDDSRDRELLATVLEERGYEVILADSGGTGLMLCHRRDPDAVVLDLHMPGIDGHHLLRQLQTLHPSLPVVVFSGCGPGEVEQDVLNHGATAFIQKAFSLDQFGLALQEVLPAPSKRDS</sequence>
<evidence type="ECO:0000259" key="3">
    <source>
        <dbReference type="PROSITE" id="PS50110"/>
    </source>
</evidence>
<dbReference type="Pfam" id="PF00072">
    <property type="entry name" value="Response_reg"/>
    <property type="match status" value="1"/>
</dbReference>
<dbReference type="InterPro" id="IPR011006">
    <property type="entry name" value="CheY-like_superfamily"/>
</dbReference>
<keyword evidence="1 2" id="KW-0597">Phosphoprotein</keyword>
<evidence type="ECO:0000313" key="5">
    <source>
        <dbReference type="Proteomes" id="UP000192042"/>
    </source>
</evidence>
<gene>
    <name evidence="4" type="ORF">NSJP_0843</name>
</gene>
<dbReference type="GO" id="GO:0000160">
    <property type="term" value="P:phosphorelay signal transduction system"/>
    <property type="evidence" value="ECO:0007669"/>
    <property type="project" value="InterPro"/>
</dbReference>